<dbReference type="OrthoDB" id="5372935at2759"/>
<sequence length="388" mass="44682">MARTKQLKRNVSPELGDGDWAVNFNANGRAIRKCRTRQRDSPFEDSAIAISDESEDDVDENDGEVIPVAQSRKRKRSPTPEDTWPPDHFEALSETDSDSSEHEASDSLVAALSGHTTVHLTVNIPVGHQGPITLHLDPKTITSQPTQYSRPPDRLTQSTLARLNARSKSKSSRYAGFLDLPAELRNEIYRTIFTSERSVNFGCPDNFSRSAQLLRSCNQVHEEGRSILYSENRFVIERRTQRYGSFWENEWRELGYLNVRKFIKSIGATNTALIRNITLMLEDAVPCLNPGMRTNEERRFVHDDDLMSLLRHLGQHSQLQKLELHFHGRRRVDRTDDRFLDYMKRIKADTVEFVDWPPQSKYPRQSKQEDAVKQVLLTACSRKKKKFD</sequence>
<evidence type="ECO:0000313" key="2">
    <source>
        <dbReference type="EMBL" id="UJO21802.1"/>
    </source>
</evidence>
<gene>
    <name evidence="2" type="ORF">CLAFUR5_09634</name>
</gene>
<organism evidence="2 3">
    <name type="scientific">Passalora fulva</name>
    <name type="common">Tomato leaf mold</name>
    <name type="synonym">Cladosporium fulvum</name>
    <dbReference type="NCBI Taxonomy" id="5499"/>
    <lineage>
        <taxon>Eukaryota</taxon>
        <taxon>Fungi</taxon>
        <taxon>Dikarya</taxon>
        <taxon>Ascomycota</taxon>
        <taxon>Pezizomycotina</taxon>
        <taxon>Dothideomycetes</taxon>
        <taxon>Dothideomycetidae</taxon>
        <taxon>Mycosphaerellales</taxon>
        <taxon>Mycosphaerellaceae</taxon>
        <taxon>Fulvia</taxon>
    </lineage>
</organism>
<dbReference type="GeneID" id="71989512"/>
<dbReference type="EMBL" id="CP090171">
    <property type="protein sequence ID" value="UJO21802.1"/>
    <property type="molecule type" value="Genomic_DNA"/>
</dbReference>
<keyword evidence="3" id="KW-1185">Reference proteome</keyword>
<feature type="region of interest" description="Disordered" evidence="1">
    <location>
        <begin position="34"/>
        <end position="105"/>
    </location>
</feature>
<dbReference type="PANTHER" id="PTHR42085">
    <property type="entry name" value="F-BOX DOMAIN-CONTAINING PROTEIN"/>
    <property type="match status" value="1"/>
</dbReference>
<reference evidence="2" key="2">
    <citation type="journal article" date="2022" name="Microb. Genom.">
        <title>A chromosome-scale genome assembly of the tomato pathogen Cladosporium fulvum reveals a compartmentalized genome architecture and the presence of a dispensable chromosome.</title>
        <authorList>
            <person name="Zaccaron A.Z."/>
            <person name="Chen L.H."/>
            <person name="Samaras A."/>
            <person name="Stergiopoulos I."/>
        </authorList>
    </citation>
    <scope>NUCLEOTIDE SEQUENCE</scope>
    <source>
        <strain evidence="2">Race5_Kim</strain>
    </source>
</reference>
<dbReference type="AlphaFoldDB" id="A0A9Q8PG56"/>
<dbReference type="Proteomes" id="UP000756132">
    <property type="component" value="Chromosome 9"/>
</dbReference>
<dbReference type="OMA" id="ENTFSFH"/>
<feature type="region of interest" description="Disordered" evidence="1">
    <location>
        <begin position="1"/>
        <end position="22"/>
    </location>
</feature>
<dbReference type="InterPro" id="IPR038883">
    <property type="entry name" value="AN11006-like"/>
</dbReference>
<accession>A0A9Q8PG56</accession>
<feature type="compositionally biased region" description="Acidic residues" evidence="1">
    <location>
        <begin position="52"/>
        <end position="63"/>
    </location>
</feature>
<evidence type="ECO:0000313" key="3">
    <source>
        <dbReference type="Proteomes" id="UP000756132"/>
    </source>
</evidence>
<dbReference type="KEGG" id="ffu:CLAFUR5_09634"/>
<dbReference type="RefSeq" id="XP_047766168.1">
    <property type="nucleotide sequence ID" value="XM_047908782.1"/>
</dbReference>
<dbReference type="PANTHER" id="PTHR42085:SF1">
    <property type="entry name" value="F-BOX DOMAIN-CONTAINING PROTEIN"/>
    <property type="match status" value="1"/>
</dbReference>
<protein>
    <submittedName>
        <fullName evidence="2">Uncharacterized protein</fullName>
    </submittedName>
</protein>
<evidence type="ECO:0000256" key="1">
    <source>
        <dbReference type="SAM" id="MobiDB-lite"/>
    </source>
</evidence>
<name>A0A9Q8PG56_PASFU</name>
<reference evidence="2" key="1">
    <citation type="submission" date="2021-12" db="EMBL/GenBank/DDBJ databases">
        <authorList>
            <person name="Zaccaron A."/>
            <person name="Stergiopoulos I."/>
        </authorList>
    </citation>
    <scope>NUCLEOTIDE SEQUENCE</scope>
    <source>
        <strain evidence="2">Race5_Kim</strain>
    </source>
</reference>
<proteinExistence type="predicted"/>